<organism evidence="1">
    <name type="scientific">Rhizophora mucronata</name>
    <name type="common">Asiatic mangrove</name>
    <dbReference type="NCBI Taxonomy" id="61149"/>
    <lineage>
        <taxon>Eukaryota</taxon>
        <taxon>Viridiplantae</taxon>
        <taxon>Streptophyta</taxon>
        <taxon>Embryophyta</taxon>
        <taxon>Tracheophyta</taxon>
        <taxon>Spermatophyta</taxon>
        <taxon>Magnoliopsida</taxon>
        <taxon>eudicotyledons</taxon>
        <taxon>Gunneridae</taxon>
        <taxon>Pentapetalae</taxon>
        <taxon>rosids</taxon>
        <taxon>fabids</taxon>
        <taxon>Malpighiales</taxon>
        <taxon>Rhizophoraceae</taxon>
        <taxon>Rhizophora</taxon>
    </lineage>
</organism>
<protein>
    <submittedName>
        <fullName evidence="1">Uncharacterized protein</fullName>
    </submittedName>
</protein>
<evidence type="ECO:0000313" key="1">
    <source>
        <dbReference type="EMBL" id="MBX71881.1"/>
    </source>
</evidence>
<dbReference type="AlphaFoldDB" id="A0A2P2QY94"/>
<name>A0A2P2QY94_RHIMU</name>
<proteinExistence type="predicted"/>
<reference evidence="1" key="1">
    <citation type="submission" date="2018-02" db="EMBL/GenBank/DDBJ databases">
        <title>Rhizophora mucronata_Transcriptome.</title>
        <authorList>
            <person name="Meera S.P."/>
            <person name="Sreeshan A."/>
            <person name="Augustine A."/>
        </authorList>
    </citation>
    <scope>NUCLEOTIDE SEQUENCE</scope>
    <source>
        <tissue evidence="1">Leaf</tissue>
    </source>
</reference>
<sequence length="34" mass="4054">MVKQNVYYGIYRVIPTPEIKITDSRSRIEAQRNN</sequence>
<dbReference type="EMBL" id="GGEC01091397">
    <property type="protein sequence ID" value="MBX71881.1"/>
    <property type="molecule type" value="Transcribed_RNA"/>
</dbReference>
<accession>A0A2P2QY94</accession>